<dbReference type="InterPro" id="IPR006089">
    <property type="entry name" value="Acyl-CoA_DH_CS"/>
</dbReference>
<dbReference type="AlphaFoldDB" id="A0A8S1WZE5"/>
<evidence type="ECO:0000313" key="6">
    <source>
        <dbReference type="Proteomes" id="UP000683925"/>
    </source>
</evidence>
<dbReference type="EMBL" id="CAJJDP010000109">
    <property type="protein sequence ID" value="CAD8195358.1"/>
    <property type="molecule type" value="Genomic_DNA"/>
</dbReference>
<evidence type="ECO:0000259" key="2">
    <source>
        <dbReference type="Pfam" id="PF00441"/>
    </source>
</evidence>
<dbReference type="OMA" id="IMVAWQA"/>
<proteinExistence type="predicted"/>
<accession>A0A8S1WZE5</accession>
<feature type="domain" description="Acyl-CoA dehydrogenase/oxidase N-terminal" evidence="4">
    <location>
        <begin position="110"/>
        <end position="207"/>
    </location>
</feature>
<feature type="domain" description="Acyl-CoA dehydrogenase/oxidase C-terminal" evidence="2">
    <location>
        <begin position="324"/>
        <end position="466"/>
    </location>
</feature>
<dbReference type="PANTHER" id="PTHR43188:SF1">
    <property type="entry name" value="ACYL-COA DEHYDROGENASE"/>
    <property type="match status" value="1"/>
</dbReference>
<evidence type="ECO:0000259" key="4">
    <source>
        <dbReference type="Pfam" id="PF02771"/>
    </source>
</evidence>
<dbReference type="GO" id="GO:0050660">
    <property type="term" value="F:flavin adenine dinucleotide binding"/>
    <property type="evidence" value="ECO:0007669"/>
    <property type="project" value="InterPro"/>
</dbReference>
<dbReference type="InterPro" id="IPR013786">
    <property type="entry name" value="AcylCoA_DH/ox_N"/>
</dbReference>
<dbReference type="GO" id="GO:0005777">
    <property type="term" value="C:peroxisome"/>
    <property type="evidence" value="ECO:0007669"/>
    <property type="project" value="TreeGrafter"/>
</dbReference>
<sequence length="473" mass="54081">MLQCHQKREQISVTFLTFKSSIDKKIWRGRELFSLQVEYVIIKQNFMEYKEILQIIKSQLLQLHIIIQNDDIINYNFMFRLNQLAGQFKEVKFLADPLEYLRLYDMLEKDEKDICFAVRKFAQEKAAPTINKYVEAAEFPTEIVEALKPLKLIHKTDTYVKTGLAYLELAKVDAGLSTFYLLISSLVPHSIETFGSEDQKKKYLTRIKDMDILGGWALTEREYGSDASSLQTSVKKVQGGYLLNGNKRWIGNGNKDILVVWARNTENNNIEGFIVENKWAGVHAEPIKHKLALRIVQNCQITFKDVFIPDENRMPKAKDFQNGVTQALQHSRVGVPWIALGIQAGVYENVVKFVTRRKQFGKHVAGFQLQQERLTRILTTFQASFLMVIQVSRLAQEKKATLGQIAAVKAWVTDKTREVARLGREMMGGDGILVENYCIKALTDAEVVYTYEGSYDINSLIAGREITGLAAFK</sequence>
<evidence type="ECO:0008006" key="7">
    <source>
        <dbReference type="Google" id="ProtNLM"/>
    </source>
</evidence>
<evidence type="ECO:0000259" key="3">
    <source>
        <dbReference type="Pfam" id="PF02770"/>
    </source>
</evidence>
<organism evidence="5 6">
    <name type="scientific">Paramecium octaurelia</name>
    <dbReference type="NCBI Taxonomy" id="43137"/>
    <lineage>
        <taxon>Eukaryota</taxon>
        <taxon>Sar</taxon>
        <taxon>Alveolata</taxon>
        <taxon>Ciliophora</taxon>
        <taxon>Intramacronucleata</taxon>
        <taxon>Oligohymenophorea</taxon>
        <taxon>Peniculida</taxon>
        <taxon>Parameciidae</taxon>
        <taxon>Paramecium</taxon>
    </lineage>
</organism>
<dbReference type="Pfam" id="PF02771">
    <property type="entry name" value="Acyl-CoA_dh_N"/>
    <property type="match status" value="1"/>
</dbReference>
<name>A0A8S1WZE5_PAROT</name>
<dbReference type="GO" id="GO:0003995">
    <property type="term" value="F:acyl-CoA dehydrogenase activity"/>
    <property type="evidence" value="ECO:0007669"/>
    <property type="project" value="InterPro"/>
</dbReference>
<gene>
    <name evidence="5" type="ORF">POCTA_138.1.T1090018</name>
</gene>
<dbReference type="OrthoDB" id="435240at2759"/>
<dbReference type="Proteomes" id="UP000683925">
    <property type="component" value="Unassembled WGS sequence"/>
</dbReference>
<dbReference type="Pfam" id="PF02770">
    <property type="entry name" value="Acyl-CoA_dh_M"/>
    <property type="match status" value="1"/>
</dbReference>
<comment type="caution">
    <text evidence="5">The sequence shown here is derived from an EMBL/GenBank/DDBJ whole genome shotgun (WGS) entry which is preliminary data.</text>
</comment>
<dbReference type="Pfam" id="PF00441">
    <property type="entry name" value="Acyl-CoA_dh_1"/>
    <property type="match status" value="1"/>
</dbReference>
<dbReference type="InterPro" id="IPR045008">
    <property type="entry name" value="ACX4-like"/>
</dbReference>
<evidence type="ECO:0000256" key="1">
    <source>
        <dbReference type="ARBA" id="ARBA00022630"/>
    </source>
</evidence>
<dbReference type="FunFam" id="1.10.540.10:FF:000082">
    <property type="entry name" value="Uncharacterized protein"/>
    <property type="match status" value="1"/>
</dbReference>
<dbReference type="PANTHER" id="PTHR43188">
    <property type="entry name" value="ACYL-COENZYME A OXIDASE"/>
    <property type="match status" value="1"/>
</dbReference>
<dbReference type="GO" id="GO:0006635">
    <property type="term" value="P:fatty acid beta-oxidation"/>
    <property type="evidence" value="ECO:0007669"/>
    <property type="project" value="InterPro"/>
</dbReference>
<keyword evidence="6" id="KW-1185">Reference proteome</keyword>
<keyword evidence="1" id="KW-0285">Flavoprotein</keyword>
<reference evidence="5" key="1">
    <citation type="submission" date="2021-01" db="EMBL/GenBank/DDBJ databases">
        <authorList>
            <consortium name="Genoscope - CEA"/>
            <person name="William W."/>
        </authorList>
    </citation>
    <scope>NUCLEOTIDE SEQUENCE</scope>
</reference>
<protein>
    <recommendedName>
        <fullName evidence="7">Acyl-CoA dehydrogenase</fullName>
    </recommendedName>
</protein>
<feature type="domain" description="Acyl-CoA oxidase/dehydrogenase middle" evidence="3">
    <location>
        <begin position="217"/>
        <end position="306"/>
    </location>
</feature>
<dbReference type="InterPro" id="IPR006091">
    <property type="entry name" value="Acyl-CoA_Oxase/DH_mid-dom"/>
</dbReference>
<dbReference type="FunFam" id="2.40.110.10:FF:000013">
    <property type="entry name" value="Acyl-coenzyme A oxidase 4 peroxisomal"/>
    <property type="match status" value="1"/>
</dbReference>
<dbReference type="InterPro" id="IPR009075">
    <property type="entry name" value="AcylCo_DH/oxidase_C"/>
</dbReference>
<dbReference type="PROSITE" id="PS00073">
    <property type="entry name" value="ACYL_COA_DH_2"/>
    <property type="match status" value="1"/>
</dbReference>
<evidence type="ECO:0000313" key="5">
    <source>
        <dbReference type="EMBL" id="CAD8195358.1"/>
    </source>
</evidence>